<comment type="caution">
    <text evidence="1">The sequence shown here is derived from an EMBL/GenBank/DDBJ whole genome shotgun (WGS) entry which is preliminary data.</text>
</comment>
<keyword evidence="2" id="KW-1185">Reference proteome</keyword>
<organism evidence="1 2">
    <name type="scientific">Steinernema carpocapsae</name>
    <name type="common">Entomopathogenic nematode</name>
    <dbReference type="NCBI Taxonomy" id="34508"/>
    <lineage>
        <taxon>Eukaryota</taxon>
        <taxon>Metazoa</taxon>
        <taxon>Ecdysozoa</taxon>
        <taxon>Nematoda</taxon>
        <taxon>Chromadorea</taxon>
        <taxon>Rhabditida</taxon>
        <taxon>Tylenchina</taxon>
        <taxon>Panagrolaimomorpha</taxon>
        <taxon>Strongyloidoidea</taxon>
        <taxon>Steinernematidae</taxon>
        <taxon>Steinernema</taxon>
    </lineage>
</organism>
<name>A0A4U5M3M4_STECR</name>
<reference evidence="1 2" key="2">
    <citation type="journal article" date="2019" name="G3 (Bethesda)">
        <title>Hybrid Assembly of the Genome of the Entomopathogenic Nematode Steinernema carpocapsae Identifies the X-Chromosome.</title>
        <authorList>
            <person name="Serra L."/>
            <person name="Macchietto M."/>
            <person name="Macias-Munoz A."/>
            <person name="McGill C.J."/>
            <person name="Rodriguez I.M."/>
            <person name="Rodriguez B."/>
            <person name="Murad R."/>
            <person name="Mortazavi A."/>
        </authorList>
    </citation>
    <scope>NUCLEOTIDE SEQUENCE [LARGE SCALE GENOMIC DNA]</scope>
    <source>
        <strain evidence="1 2">ALL</strain>
    </source>
</reference>
<evidence type="ECO:0000313" key="1">
    <source>
        <dbReference type="EMBL" id="TKR63350.1"/>
    </source>
</evidence>
<reference evidence="1 2" key="1">
    <citation type="journal article" date="2015" name="Genome Biol.">
        <title>Comparative genomics of Steinernema reveals deeply conserved gene regulatory networks.</title>
        <authorList>
            <person name="Dillman A.R."/>
            <person name="Macchietto M."/>
            <person name="Porter C.F."/>
            <person name="Rogers A."/>
            <person name="Williams B."/>
            <person name="Antoshechkin I."/>
            <person name="Lee M.M."/>
            <person name="Goodwin Z."/>
            <person name="Lu X."/>
            <person name="Lewis E.E."/>
            <person name="Goodrich-Blair H."/>
            <person name="Stock S.P."/>
            <person name="Adams B.J."/>
            <person name="Sternberg P.W."/>
            <person name="Mortazavi A."/>
        </authorList>
    </citation>
    <scope>NUCLEOTIDE SEQUENCE [LARGE SCALE GENOMIC DNA]</scope>
    <source>
        <strain evidence="1 2">ALL</strain>
    </source>
</reference>
<dbReference type="Proteomes" id="UP000298663">
    <property type="component" value="Unassembled WGS sequence"/>
</dbReference>
<accession>A0A4U5M3M4</accession>
<evidence type="ECO:0000313" key="2">
    <source>
        <dbReference type="Proteomes" id="UP000298663"/>
    </source>
</evidence>
<dbReference type="AlphaFoldDB" id="A0A4U5M3M4"/>
<sequence>MERVNEVTNHSPYFYSDGEKMIISAYARHFQSFSISYHYYPQYIGIRSERDELLYLNNVMLNKKLVQFRIIVVTIMKGDTYKERCQMKTLVQTVPYRSMAFLE</sequence>
<gene>
    <name evidence="1" type="ORF">L596_027190</name>
</gene>
<protein>
    <submittedName>
        <fullName evidence="1">Uncharacterized protein</fullName>
    </submittedName>
</protein>
<proteinExistence type="predicted"/>
<dbReference type="EMBL" id="AZBU02000010">
    <property type="protein sequence ID" value="TKR63350.1"/>
    <property type="molecule type" value="Genomic_DNA"/>
</dbReference>